<dbReference type="PANTHER" id="PTHR10953:SF240">
    <property type="entry name" value="SULFUR CARRIER PROTEIN THIS ADENYLYLTRANSFERASE"/>
    <property type="match status" value="1"/>
</dbReference>
<dbReference type="Pfam" id="PF00899">
    <property type="entry name" value="ThiF"/>
    <property type="match status" value="1"/>
</dbReference>
<dbReference type="Proteomes" id="UP000190834">
    <property type="component" value="Unassembled WGS sequence"/>
</dbReference>
<dbReference type="GeneID" id="70582359"/>
<dbReference type="EMBL" id="FUXB01000012">
    <property type="protein sequence ID" value="SKA11659.1"/>
    <property type="molecule type" value="Genomic_DNA"/>
</dbReference>
<proteinExistence type="inferred from homology"/>
<dbReference type="CDD" id="cd00757">
    <property type="entry name" value="ThiF_MoeB_HesA_family"/>
    <property type="match status" value="1"/>
</dbReference>
<keyword evidence="4" id="KW-1185">Reference proteome</keyword>
<dbReference type="InterPro" id="IPR000594">
    <property type="entry name" value="ThiF_NAD_FAD-bd"/>
</dbReference>
<protein>
    <submittedName>
        <fullName evidence="3">Sulfur carrier protein ThiS adenylyltransferase</fullName>
    </submittedName>
</protein>
<evidence type="ECO:0000313" key="3">
    <source>
        <dbReference type="EMBL" id="SKA11659.1"/>
    </source>
</evidence>
<dbReference type="PANTHER" id="PTHR10953">
    <property type="entry name" value="UBIQUITIN-ACTIVATING ENZYME E1"/>
    <property type="match status" value="1"/>
</dbReference>
<name>A0A1T4R6V5_VIBCI</name>
<dbReference type="InterPro" id="IPR045886">
    <property type="entry name" value="ThiF/MoeB/HesA"/>
</dbReference>
<dbReference type="OrthoDB" id="9804286at2"/>
<dbReference type="GO" id="GO:0008641">
    <property type="term" value="F:ubiquitin-like modifier activating enzyme activity"/>
    <property type="evidence" value="ECO:0007669"/>
    <property type="project" value="InterPro"/>
</dbReference>
<organism evidence="3 4">
    <name type="scientific">Vibrio cincinnatiensis DSM 19608</name>
    <dbReference type="NCBI Taxonomy" id="1123491"/>
    <lineage>
        <taxon>Bacteria</taxon>
        <taxon>Pseudomonadati</taxon>
        <taxon>Pseudomonadota</taxon>
        <taxon>Gammaproteobacteria</taxon>
        <taxon>Vibrionales</taxon>
        <taxon>Vibrionaceae</taxon>
        <taxon>Vibrio</taxon>
    </lineage>
</organism>
<dbReference type="RefSeq" id="WP_078926821.1">
    <property type="nucleotide sequence ID" value="NZ_FUXB01000012.1"/>
</dbReference>
<dbReference type="AlphaFoldDB" id="A0A1T4R6V5"/>
<sequence>MLSDKQFLRYQRQICLNEVGEQGQAYLLNRSVLLIGCGGLGNAAALYLAAAGVGKLVLADDDLVEESNLARQIGFRTPQIGMAKVSALAESLAQLNPECKIRPVNRRMDKSLLTLEAALADVVLDCSDNFLTRHSINQVCYEQGVPLISGSAIGWQGQLIGFDFTQPNSGCYACFAPQEQQMSQRCSDSGVMGPVVGTIGNLQALLALQALMKMDNVPFSQFHQFDGRHLSWQQWLLTPDPDCSICSSHLNHRASAHVQQKEGL</sequence>
<accession>A0A1T4R6V5</accession>
<dbReference type="GO" id="GO:0004792">
    <property type="term" value="F:thiosulfate-cyanide sulfurtransferase activity"/>
    <property type="evidence" value="ECO:0007669"/>
    <property type="project" value="TreeGrafter"/>
</dbReference>
<dbReference type="GO" id="GO:0016779">
    <property type="term" value="F:nucleotidyltransferase activity"/>
    <property type="evidence" value="ECO:0007669"/>
    <property type="project" value="UniProtKB-KW"/>
</dbReference>
<evidence type="ECO:0000259" key="2">
    <source>
        <dbReference type="Pfam" id="PF00899"/>
    </source>
</evidence>
<keyword evidence="3" id="KW-0548">Nucleotidyltransferase</keyword>
<dbReference type="FunFam" id="3.40.50.720:FF:000080">
    <property type="entry name" value="Thiazole biosynthesis adenylyltransferase ThiF"/>
    <property type="match status" value="1"/>
</dbReference>
<gene>
    <name evidence="3" type="ORF">SAMN02745782_02470</name>
</gene>
<dbReference type="InterPro" id="IPR035985">
    <property type="entry name" value="Ubiquitin-activating_enz"/>
</dbReference>
<dbReference type="GO" id="GO:0008146">
    <property type="term" value="F:sulfotransferase activity"/>
    <property type="evidence" value="ECO:0007669"/>
    <property type="project" value="TreeGrafter"/>
</dbReference>
<dbReference type="SUPFAM" id="SSF69572">
    <property type="entry name" value="Activating enzymes of the ubiquitin-like proteins"/>
    <property type="match status" value="1"/>
</dbReference>
<dbReference type="Gene3D" id="3.40.50.720">
    <property type="entry name" value="NAD(P)-binding Rossmann-like Domain"/>
    <property type="match status" value="1"/>
</dbReference>
<dbReference type="STRING" id="1123491.SAMN02745782_02470"/>
<evidence type="ECO:0000256" key="1">
    <source>
        <dbReference type="ARBA" id="ARBA00009919"/>
    </source>
</evidence>
<evidence type="ECO:0000313" key="4">
    <source>
        <dbReference type="Proteomes" id="UP000190834"/>
    </source>
</evidence>
<keyword evidence="3" id="KW-0808">Transferase</keyword>
<dbReference type="GO" id="GO:0005829">
    <property type="term" value="C:cytosol"/>
    <property type="evidence" value="ECO:0007669"/>
    <property type="project" value="TreeGrafter"/>
</dbReference>
<reference evidence="4" key="1">
    <citation type="submission" date="2017-02" db="EMBL/GenBank/DDBJ databases">
        <authorList>
            <person name="Varghese N."/>
            <person name="Submissions S."/>
        </authorList>
    </citation>
    <scope>NUCLEOTIDE SEQUENCE [LARGE SCALE GENOMIC DNA]</scope>
    <source>
        <strain evidence="4">DSM 19608</strain>
    </source>
</reference>
<comment type="similarity">
    <text evidence="1">Belongs to the HesA/MoeB/ThiF family.</text>
</comment>
<feature type="domain" description="THIF-type NAD/FAD binding fold" evidence="2">
    <location>
        <begin position="10"/>
        <end position="244"/>
    </location>
</feature>